<accession>A0ABD5MNR8</accession>
<comment type="caution">
    <text evidence="1">The sequence shown here is derived from an EMBL/GenBank/DDBJ whole genome shotgun (WGS) entry which is preliminary data.</text>
</comment>
<keyword evidence="2" id="KW-1185">Reference proteome</keyword>
<dbReference type="Proteomes" id="UP001589595">
    <property type="component" value="Unassembled WGS sequence"/>
</dbReference>
<name>A0ABD5MNR8_9EURY</name>
<dbReference type="Pfam" id="PF26477">
    <property type="entry name" value="DUF8150"/>
    <property type="match status" value="1"/>
</dbReference>
<dbReference type="AlphaFoldDB" id="A0ABD5MNR8"/>
<organism evidence="1 2">
    <name type="scientific">Halobaculum roseum</name>
    <dbReference type="NCBI Taxonomy" id="2175149"/>
    <lineage>
        <taxon>Archaea</taxon>
        <taxon>Methanobacteriati</taxon>
        <taxon>Methanobacteriota</taxon>
        <taxon>Stenosarchaea group</taxon>
        <taxon>Halobacteria</taxon>
        <taxon>Halobacteriales</taxon>
        <taxon>Haloferacaceae</taxon>
        <taxon>Halobaculum</taxon>
    </lineage>
</organism>
<dbReference type="RefSeq" id="WP_222923485.1">
    <property type="nucleotide sequence ID" value="NZ_CP082286.1"/>
</dbReference>
<protein>
    <submittedName>
        <fullName evidence="1">Uncharacterized protein</fullName>
    </submittedName>
</protein>
<proteinExistence type="predicted"/>
<dbReference type="GeneID" id="67211399"/>
<evidence type="ECO:0000313" key="1">
    <source>
        <dbReference type="EMBL" id="MFB9825481.1"/>
    </source>
</evidence>
<sequence length="78" mass="9151">MSDSNRSERLAEKHARNQQARLEGIKRWVEYIRTHPPEEWGPQQNAVVNEQLRSARETGLSVEHEKRVRAFAEENSPE</sequence>
<reference evidence="1" key="1">
    <citation type="submission" date="2024-09" db="EMBL/GenBank/DDBJ databases">
        <authorList>
            <person name="Sun Q."/>
        </authorList>
    </citation>
    <scope>NUCLEOTIDE SEQUENCE [LARGE SCALE GENOMIC DNA]</scope>
    <source>
        <strain evidence="1">JCM 31273</strain>
    </source>
</reference>
<evidence type="ECO:0000313" key="2">
    <source>
        <dbReference type="Proteomes" id="UP001589595"/>
    </source>
</evidence>
<dbReference type="EMBL" id="JBHMAJ010000009">
    <property type="protein sequence ID" value="MFB9825481.1"/>
    <property type="molecule type" value="Genomic_DNA"/>
</dbReference>
<gene>
    <name evidence="1" type="ORF">ACFFOL_15025</name>
</gene>
<dbReference type="InterPro" id="IPR058463">
    <property type="entry name" value="DUF8150"/>
</dbReference>